<dbReference type="Pfam" id="PF20434">
    <property type="entry name" value="BD-FAE"/>
    <property type="match status" value="1"/>
</dbReference>
<dbReference type="InterPro" id="IPR029058">
    <property type="entry name" value="AB_hydrolase_fold"/>
</dbReference>
<keyword evidence="1" id="KW-0378">Hydrolase</keyword>
<dbReference type="Proteomes" id="UP000245634">
    <property type="component" value="Unassembled WGS sequence"/>
</dbReference>
<dbReference type="InterPro" id="IPR050300">
    <property type="entry name" value="GDXG_lipolytic_enzyme"/>
</dbReference>
<sequence>MGENTPVIRSTYGENEWHFGELRLPEGAGPHPVALIIHGGFWYAQYGLDLMDKMAEDFTSRGWATWNIEYRRNGHEGGAYPGTLMDVGAAADHLRQLADQYPLNLANVVAIGHSAGGHLALWLAGRHQLPVDSELYVAQPLALKGVVSLAGVTDMHHMWEVRQVNSPVVAFLNGTPEQVPDRYAQTSPALLLPLGVPQILVHGTEDVDVPLALSTAYLPKAQAAGDRVELVELAGVEHFKVIDPASEAWPPIVEAMHKLTRG</sequence>
<name>A0A316DD24_9BACL</name>
<gene>
    <name evidence="3" type="ORF">C7459_103148</name>
</gene>
<keyword evidence="4" id="KW-1185">Reference proteome</keyword>
<evidence type="ECO:0000256" key="1">
    <source>
        <dbReference type="ARBA" id="ARBA00022801"/>
    </source>
</evidence>
<protein>
    <submittedName>
        <fullName evidence="3">Acetyl esterase/lipase</fullName>
    </submittedName>
</protein>
<reference evidence="3 4" key="1">
    <citation type="submission" date="2018-05" db="EMBL/GenBank/DDBJ databases">
        <title>Genomic Encyclopedia of Type Strains, Phase IV (KMG-IV): sequencing the most valuable type-strain genomes for metagenomic binning, comparative biology and taxonomic classification.</title>
        <authorList>
            <person name="Goeker M."/>
        </authorList>
    </citation>
    <scope>NUCLEOTIDE SEQUENCE [LARGE SCALE GENOMIC DNA]</scope>
    <source>
        <strain evidence="3 4">DSM 18773</strain>
    </source>
</reference>
<dbReference type="EMBL" id="QGGL01000003">
    <property type="protein sequence ID" value="PWK15608.1"/>
    <property type="molecule type" value="Genomic_DNA"/>
</dbReference>
<evidence type="ECO:0000259" key="2">
    <source>
        <dbReference type="Pfam" id="PF20434"/>
    </source>
</evidence>
<dbReference type="GO" id="GO:0016787">
    <property type="term" value="F:hydrolase activity"/>
    <property type="evidence" value="ECO:0007669"/>
    <property type="project" value="UniProtKB-KW"/>
</dbReference>
<dbReference type="PANTHER" id="PTHR48081">
    <property type="entry name" value="AB HYDROLASE SUPERFAMILY PROTEIN C4A8.06C"/>
    <property type="match status" value="1"/>
</dbReference>
<proteinExistence type="predicted"/>
<feature type="domain" description="BD-FAE-like" evidence="2">
    <location>
        <begin position="27"/>
        <end position="215"/>
    </location>
</feature>
<dbReference type="Gene3D" id="3.40.50.1820">
    <property type="entry name" value="alpha/beta hydrolase"/>
    <property type="match status" value="1"/>
</dbReference>
<dbReference type="InterPro" id="IPR049492">
    <property type="entry name" value="BD-FAE-like_dom"/>
</dbReference>
<accession>A0A316DD24</accession>
<dbReference type="PANTHER" id="PTHR48081:SF33">
    <property type="entry name" value="KYNURENINE FORMAMIDASE"/>
    <property type="match status" value="1"/>
</dbReference>
<evidence type="ECO:0000313" key="4">
    <source>
        <dbReference type="Proteomes" id="UP000245634"/>
    </source>
</evidence>
<dbReference type="AlphaFoldDB" id="A0A316DD24"/>
<dbReference type="RefSeq" id="WP_109686809.1">
    <property type="nucleotide sequence ID" value="NZ_QGGL01000003.1"/>
</dbReference>
<evidence type="ECO:0000313" key="3">
    <source>
        <dbReference type="EMBL" id="PWK15608.1"/>
    </source>
</evidence>
<organism evidence="3 4">
    <name type="scientific">Tumebacillus permanentifrigoris</name>
    <dbReference type="NCBI Taxonomy" id="378543"/>
    <lineage>
        <taxon>Bacteria</taxon>
        <taxon>Bacillati</taxon>
        <taxon>Bacillota</taxon>
        <taxon>Bacilli</taxon>
        <taxon>Bacillales</taxon>
        <taxon>Alicyclobacillaceae</taxon>
        <taxon>Tumebacillus</taxon>
    </lineage>
</organism>
<comment type="caution">
    <text evidence="3">The sequence shown here is derived from an EMBL/GenBank/DDBJ whole genome shotgun (WGS) entry which is preliminary data.</text>
</comment>
<dbReference type="SUPFAM" id="SSF53474">
    <property type="entry name" value="alpha/beta-Hydrolases"/>
    <property type="match status" value="1"/>
</dbReference>
<dbReference type="OrthoDB" id="179999at2"/>